<dbReference type="Proteomes" id="UP000248889">
    <property type="component" value="Unassembled WGS sequence"/>
</dbReference>
<dbReference type="Pfam" id="PF07811">
    <property type="entry name" value="TadE"/>
    <property type="match status" value="1"/>
</dbReference>
<evidence type="ECO:0000313" key="4">
    <source>
        <dbReference type="EMBL" id="RAG80824.1"/>
    </source>
</evidence>
<comment type="caution">
    <text evidence="4">The sequence shown here is derived from an EMBL/GenBank/DDBJ whole genome shotgun (WGS) entry which is preliminary data.</text>
</comment>
<proteinExistence type="predicted"/>
<gene>
    <name evidence="4" type="ORF">DN069_36060</name>
</gene>
<evidence type="ECO:0000256" key="2">
    <source>
        <dbReference type="SAM" id="Phobius"/>
    </source>
</evidence>
<protein>
    <recommendedName>
        <fullName evidence="3">TadE-like domain-containing protein</fullName>
    </recommendedName>
</protein>
<evidence type="ECO:0000256" key="1">
    <source>
        <dbReference type="SAM" id="MobiDB-lite"/>
    </source>
</evidence>
<name>A0A2X0I785_9ACTN</name>
<evidence type="ECO:0000259" key="3">
    <source>
        <dbReference type="Pfam" id="PF07811"/>
    </source>
</evidence>
<keyword evidence="5" id="KW-1185">Reference proteome</keyword>
<accession>A0A2X0I785</accession>
<feature type="domain" description="TadE-like" evidence="3">
    <location>
        <begin position="92"/>
        <end position="133"/>
    </location>
</feature>
<keyword evidence="2" id="KW-0472">Membrane</keyword>
<sequence length="215" mass="22540">MSEGEMTDVPWPSRTGRTAAGAHGVDVGGVSCRPGQGPGAPGAQQARTGRAQRGAGDPGRRAVPGGRRSRRGHHEVREDEVDPDPLSRGDDGAFSIELVMLFGVLLLLVLLVVQASSWWFDRQVALGAAREGAAVAADTQSGSRDPARVASDFLRRGGWLLKDPQVDAPVQDAGAHTVTVTVHCRVRSVLGSLFDGPEITVPVTVPVERFVGANG</sequence>
<feature type="compositionally biased region" description="Low complexity" evidence="1">
    <location>
        <begin position="19"/>
        <end position="66"/>
    </location>
</feature>
<organism evidence="4 5">
    <name type="scientific">Streptacidiphilus pinicola</name>
    <dbReference type="NCBI Taxonomy" id="2219663"/>
    <lineage>
        <taxon>Bacteria</taxon>
        <taxon>Bacillati</taxon>
        <taxon>Actinomycetota</taxon>
        <taxon>Actinomycetes</taxon>
        <taxon>Kitasatosporales</taxon>
        <taxon>Streptomycetaceae</taxon>
        <taxon>Streptacidiphilus</taxon>
    </lineage>
</organism>
<keyword evidence="2" id="KW-1133">Transmembrane helix</keyword>
<reference evidence="4 5" key="1">
    <citation type="submission" date="2018-06" db="EMBL/GenBank/DDBJ databases">
        <title>Streptacidiphilus pinicola sp. nov., isolated from pine grove soil.</title>
        <authorList>
            <person name="Roh S.G."/>
            <person name="Park S."/>
            <person name="Kim M.-K."/>
            <person name="Yun B.-R."/>
            <person name="Park J."/>
            <person name="Kim M.J."/>
            <person name="Kim Y.S."/>
            <person name="Kim S.B."/>
        </authorList>
    </citation>
    <scope>NUCLEOTIDE SEQUENCE [LARGE SCALE GENOMIC DNA]</scope>
    <source>
        <strain evidence="4 5">MMS16-CNU450</strain>
    </source>
</reference>
<dbReference type="AlphaFoldDB" id="A0A2X0I785"/>
<feature type="transmembrane region" description="Helical" evidence="2">
    <location>
        <begin position="93"/>
        <end position="113"/>
    </location>
</feature>
<dbReference type="OrthoDB" id="4220102at2"/>
<keyword evidence="2" id="KW-0812">Transmembrane</keyword>
<evidence type="ECO:0000313" key="5">
    <source>
        <dbReference type="Proteomes" id="UP000248889"/>
    </source>
</evidence>
<feature type="region of interest" description="Disordered" evidence="1">
    <location>
        <begin position="1"/>
        <end position="88"/>
    </location>
</feature>
<dbReference type="EMBL" id="QKYN01000195">
    <property type="protein sequence ID" value="RAG80824.1"/>
    <property type="molecule type" value="Genomic_DNA"/>
</dbReference>
<dbReference type="InterPro" id="IPR012495">
    <property type="entry name" value="TadE-like_dom"/>
</dbReference>